<dbReference type="InterPro" id="IPR039261">
    <property type="entry name" value="FNR_nucleotide-bd"/>
</dbReference>
<dbReference type="CDD" id="cd06197">
    <property type="entry name" value="FNR_like_2"/>
    <property type="match status" value="1"/>
</dbReference>
<dbReference type="SUPFAM" id="SSF63380">
    <property type="entry name" value="Riboflavin synthase domain-like"/>
    <property type="match status" value="1"/>
</dbReference>
<dbReference type="PROSITE" id="PS51384">
    <property type="entry name" value="FAD_FR"/>
    <property type="match status" value="1"/>
</dbReference>
<protein>
    <recommendedName>
        <fullName evidence="1">FAD-binding FR-type domain-containing protein</fullName>
    </recommendedName>
</protein>
<sequence length="649" mass="71002">MLLSQISYNLSHLFNLPNAPLSIFTTNASIAIDTTMPSLVSTWHPGELAMHRELRNPRFENPTSPGCPTPYAMRVMHSQLVALGTLDDEGRPWTTVWGGERGFARPIAEGVLGLKSAVDKVYDPVYKAFWDSSTEKSGGDDEDGIVRPEGGKMMSALSIDLETRDRVKLAGRLIAGADIPGLESEVQLAFHVEESLGNCPKYINKKTLERVVPQPELVSGGPGGMLPPEAVALIEQADMFFLSSTNGVTMDTNHRGGPRGFIRVLKNDEDGVELVYPEYSGNRLYQSLGNLKVNPLIGIVIPDYTTSDALYLTGRSTILLGKQASDILPRSNIAVKVTLSASRLVKASLPFRGTPDEPSPYNPPVRYLLSERAPALAPTDRPDINATLVARDIITPTIAVFTFKLETPHPGTVLPQWKAGHHVTLNFETELSHGYAHMNDADPQSLNDDYLRTFTVSSPPGSLPAKDTFQITARLHGPVTRFLWRHNTRVPLDVQVLGFGGKDAFALPVEMGVGEGKEPVYVAGGVGITPLLAQGKGVIDAGVPLRLFWTLRGEDLALAVHVFDRIPGLAKRTTLFATGSLVGEDTQRLLEKIQERGADTVERRMKGDDLGELRQREQKKFYLCTGPGLLKALRGWLEGEDVVWEDFGY</sequence>
<evidence type="ECO:0000259" key="1">
    <source>
        <dbReference type="PROSITE" id="PS51384"/>
    </source>
</evidence>
<dbReference type="Gene3D" id="2.30.110.10">
    <property type="entry name" value="Electron Transport, Fmn-binding Protein, Chain A"/>
    <property type="match status" value="1"/>
</dbReference>
<dbReference type="PANTHER" id="PTHR42815">
    <property type="entry name" value="FAD-BINDING, PUTATIVE (AFU_ORTHOLOGUE AFUA_6G07600)-RELATED"/>
    <property type="match status" value="1"/>
</dbReference>
<reference evidence="2 3" key="1">
    <citation type="journal article" date="2015" name="Genome Announc.">
        <title>Genome sequence and annotation of Trichoderma parareesei, the ancestor of the cellulase producer Trichoderma reesei.</title>
        <authorList>
            <person name="Yang D."/>
            <person name="Pomraning K."/>
            <person name="Kopchinskiy A."/>
            <person name="Karimi Aghcheh R."/>
            <person name="Atanasova L."/>
            <person name="Chenthamara K."/>
            <person name="Baker S.E."/>
            <person name="Zhang R."/>
            <person name="Shen Q."/>
            <person name="Freitag M."/>
            <person name="Kubicek C.P."/>
            <person name="Druzhinina I.S."/>
        </authorList>
    </citation>
    <scope>NUCLEOTIDE SEQUENCE [LARGE SCALE GENOMIC DNA]</scope>
    <source>
        <strain evidence="2 3">CBS 125925</strain>
    </source>
</reference>
<keyword evidence="3" id="KW-1185">Reference proteome</keyword>
<dbReference type="AlphaFoldDB" id="A0A2H2ZK67"/>
<dbReference type="EMBL" id="LFMI01000571">
    <property type="protein sequence ID" value="OTA05082.1"/>
    <property type="molecule type" value="Genomic_DNA"/>
</dbReference>
<organism evidence="2 3">
    <name type="scientific">Trichoderma parareesei</name>
    <name type="common">Filamentous fungus</name>
    <dbReference type="NCBI Taxonomy" id="858221"/>
    <lineage>
        <taxon>Eukaryota</taxon>
        <taxon>Fungi</taxon>
        <taxon>Dikarya</taxon>
        <taxon>Ascomycota</taxon>
        <taxon>Pezizomycotina</taxon>
        <taxon>Sordariomycetes</taxon>
        <taxon>Hypocreomycetidae</taxon>
        <taxon>Hypocreales</taxon>
        <taxon>Hypocreaceae</taxon>
        <taxon>Trichoderma</taxon>
    </lineage>
</organism>
<gene>
    <name evidence="2" type="ORF">A9Z42_0057080</name>
</gene>
<name>A0A2H2ZK67_TRIPA</name>
<dbReference type="InterPro" id="IPR017927">
    <property type="entry name" value="FAD-bd_FR_type"/>
</dbReference>
<dbReference type="Gene3D" id="3.40.50.80">
    <property type="entry name" value="Nucleotide-binding domain of ferredoxin-NADP reductase (FNR) module"/>
    <property type="match status" value="1"/>
</dbReference>
<dbReference type="PANTHER" id="PTHR42815:SF2">
    <property type="entry name" value="FAD-BINDING, PUTATIVE (AFU_ORTHOLOGUE AFUA_6G07600)-RELATED"/>
    <property type="match status" value="1"/>
</dbReference>
<evidence type="ECO:0000313" key="3">
    <source>
        <dbReference type="Proteomes" id="UP000219286"/>
    </source>
</evidence>
<accession>A0A2H2ZK67</accession>
<comment type="caution">
    <text evidence="2">The sequence shown here is derived from an EMBL/GenBank/DDBJ whole genome shotgun (WGS) entry which is preliminary data.</text>
</comment>
<dbReference type="InterPro" id="IPR012349">
    <property type="entry name" value="Split_barrel_FMN-bd"/>
</dbReference>
<proteinExistence type="predicted"/>
<dbReference type="Proteomes" id="UP000219286">
    <property type="component" value="Unassembled WGS sequence"/>
</dbReference>
<dbReference type="GO" id="GO:0016491">
    <property type="term" value="F:oxidoreductase activity"/>
    <property type="evidence" value="ECO:0007669"/>
    <property type="project" value="InterPro"/>
</dbReference>
<feature type="domain" description="FAD-binding FR-type" evidence="1">
    <location>
        <begin position="381"/>
        <end position="508"/>
    </location>
</feature>
<dbReference type="InterPro" id="IPR017938">
    <property type="entry name" value="Riboflavin_synthase-like_b-brl"/>
</dbReference>
<dbReference type="OrthoDB" id="436496at2759"/>
<dbReference type="SUPFAM" id="SSF52343">
    <property type="entry name" value="Ferredoxin reductase-like, C-terminal NADP-linked domain"/>
    <property type="match status" value="1"/>
</dbReference>
<evidence type="ECO:0000313" key="2">
    <source>
        <dbReference type="EMBL" id="OTA05082.1"/>
    </source>
</evidence>